<evidence type="ECO:0008006" key="3">
    <source>
        <dbReference type="Google" id="ProtNLM"/>
    </source>
</evidence>
<comment type="caution">
    <text evidence="1">The sequence shown here is derived from an EMBL/GenBank/DDBJ whole genome shotgun (WGS) entry which is preliminary data.</text>
</comment>
<dbReference type="OrthoDB" id="6433392at2759"/>
<dbReference type="EMBL" id="BMAW01010544">
    <property type="protein sequence ID" value="GFT19287.1"/>
    <property type="molecule type" value="Genomic_DNA"/>
</dbReference>
<evidence type="ECO:0000313" key="1">
    <source>
        <dbReference type="EMBL" id="GFT19287.1"/>
    </source>
</evidence>
<reference evidence="1" key="1">
    <citation type="submission" date="2020-08" db="EMBL/GenBank/DDBJ databases">
        <title>Multicomponent nature underlies the extraordinary mechanical properties of spider dragline silk.</title>
        <authorList>
            <person name="Kono N."/>
            <person name="Nakamura H."/>
            <person name="Mori M."/>
            <person name="Yoshida Y."/>
            <person name="Ohtoshi R."/>
            <person name="Malay A.D."/>
            <person name="Moran D.A.P."/>
            <person name="Tomita M."/>
            <person name="Numata K."/>
            <person name="Arakawa K."/>
        </authorList>
    </citation>
    <scope>NUCLEOTIDE SEQUENCE</scope>
</reference>
<organism evidence="1 2">
    <name type="scientific">Nephila pilipes</name>
    <name type="common">Giant wood spider</name>
    <name type="synonym">Nephila maculata</name>
    <dbReference type="NCBI Taxonomy" id="299642"/>
    <lineage>
        <taxon>Eukaryota</taxon>
        <taxon>Metazoa</taxon>
        <taxon>Ecdysozoa</taxon>
        <taxon>Arthropoda</taxon>
        <taxon>Chelicerata</taxon>
        <taxon>Arachnida</taxon>
        <taxon>Araneae</taxon>
        <taxon>Araneomorphae</taxon>
        <taxon>Entelegynae</taxon>
        <taxon>Araneoidea</taxon>
        <taxon>Nephilidae</taxon>
        <taxon>Nephila</taxon>
    </lineage>
</organism>
<name>A0A8X6TK58_NEPPI</name>
<gene>
    <name evidence="1" type="ORF">NPIL_30121</name>
</gene>
<dbReference type="SUPFAM" id="SSF56219">
    <property type="entry name" value="DNase I-like"/>
    <property type="match status" value="1"/>
</dbReference>
<evidence type="ECO:0000313" key="2">
    <source>
        <dbReference type="Proteomes" id="UP000887013"/>
    </source>
</evidence>
<dbReference type="Proteomes" id="UP000887013">
    <property type="component" value="Unassembled WGS sequence"/>
</dbReference>
<protein>
    <recommendedName>
        <fullName evidence="3">Endonuclease/exonuclease/phosphatase domain-containing protein</fullName>
    </recommendedName>
</protein>
<sequence length="99" mass="11470">MSPSPRVHSFPVLQWNAGGLSQSKRTEFLMILHEKEIDVFSIMEANLTSENLKNYLFKEYSLYVLPNFKQVASGIKKELTARCQERINSRFSHYKSNGN</sequence>
<dbReference type="AlphaFoldDB" id="A0A8X6TK58"/>
<dbReference type="InterPro" id="IPR036691">
    <property type="entry name" value="Endo/exonu/phosph_ase_sf"/>
</dbReference>
<proteinExistence type="predicted"/>
<keyword evidence="2" id="KW-1185">Reference proteome</keyword>
<accession>A0A8X6TK58</accession>